<keyword evidence="2" id="KW-0645">Protease</keyword>
<reference evidence="2 3" key="1">
    <citation type="submission" date="2019-05" db="EMBL/GenBank/DDBJ databases">
        <title>Arcobacter sp. nov., isolated from sea sediment.</title>
        <authorList>
            <person name="Kim W."/>
        </authorList>
    </citation>
    <scope>NUCLEOTIDE SEQUENCE [LARGE SCALE GENOMIC DNA]</scope>
    <source>
        <strain evidence="2 3">CAU 1517</strain>
    </source>
</reference>
<dbReference type="PANTHER" id="PTHR38037">
    <property type="entry name" value="ZN_PROTEASE DOMAIN-CONTAINING PROTEIN"/>
    <property type="match status" value="1"/>
</dbReference>
<sequence length="138" mass="16245">MVIGKYDRVDLPLLNLKDIRAKVDTGAKTSSLHCSFIESIDDKYVVFDVLDETHKKYENEKFKLPIKRVAKVRSSNGILEKRYVILTKVFIFGKYIETEFTLTNRKKMNYPILLGREFLKKGFIVDVRKEYISFKNKN</sequence>
<dbReference type="SUPFAM" id="SSF50630">
    <property type="entry name" value="Acid proteases"/>
    <property type="match status" value="1"/>
</dbReference>
<dbReference type="Gene3D" id="2.40.70.10">
    <property type="entry name" value="Acid Proteases"/>
    <property type="match status" value="1"/>
</dbReference>
<proteinExistence type="predicted"/>
<dbReference type="GO" id="GO:0008233">
    <property type="term" value="F:peptidase activity"/>
    <property type="evidence" value="ECO:0007669"/>
    <property type="project" value="UniProtKB-KW"/>
</dbReference>
<dbReference type="Proteomes" id="UP000308901">
    <property type="component" value="Unassembled WGS sequence"/>
</dbReference>
<protein>
    <submittedName>
        <fullName evidence="2">Clan AA aspartic protease</fullName>
    </submittedName>
</protein>
<keyword evidence="2" id="KW-0378">Hydrolase</keyword>
<accession>A0A5R8Y0C8</accession>
<gene>
    <name evidence="2" type="ORF">FDK22_09210</name>
</gene>
<dbReference type="Pfam" id="PF05618">
    <property type="entry name" value="Zn_protease"/>
    <property type="match status" value="1"/>
</dbReference>
<dbReference type="EMBL" id="VANU01000004">
    <property type="protein sequence ID" value="TLP37854.1"/>
    <property type="molecule type" value="Genomic_DNA"/>
</dbReference>
<evidence type="ECO:0000259" key="1">
    <source>
        <dbReference type="Pfam" id="PF05618"/>
    </source>
</evidence>
<evidence type="ECO:0000313" key="2">
    <source>
        <dbReference type="EMBL" id="TLP37854.1"/>
    </source>
</evidence>
<name>A0A5R8Y0C8_9BACT</name>
<organism evidence="2 3">
    <name type="scientific">Arcobacter arenosus</name>
    <dbReference type="NCBI Taxonomy" id="2576037"/>
    <lineage>
        <taxon>Bacteria</taxon>
        <taxon>Pseudomonadati</taxon>
        <taxon>Campylobacterota</taxon>
        <taxon>Epsilonproteobacteria</taxon>
        <taxon>Campylobacterales</taxon>
        <taxon>Arcobacteraceae</taxon>
        <taxon>Arcobacter</taxon>
    </lineage>
</organism>
<dbReference type="InterPro" id="IPR008503">
    <property type="entry name" value="Asp_endopeptidase"/>
</dbReference>
<dbReference type="InterPro" id="IPR021109">
    <property type="entry name" value="Peptidase_aspartic_dom_sf"/>
</dbReference>
<dbReference type="GO" id="GO:0006508">
    <property type="term" value="P:proteolysis"/>
    <property type="evidence" value="ECO:0007669"/>
    <property type="project" value="UniProtKB-KW"/>
</dbReference>
<feature type="domain" description="Retropepsin-like aspartic endopeptidase" evidence="1">
    <location>
        <begin position="2"/>
        <end position="134"/>
    </location>
</feature>
<dbReference type="AlphaFoldDB" id="A0A5R8Y0C8"/>
<dbReference type="OrthoDB" id="9782977at2"/>
<dbReference type="PANTHER" id="PTHR38037:SF2">
    <property type="entry name" value="ATP-DEPENDENT ZINC PROTEASE DOMAIN-CONTAINING PROTEIN-RELATED"/>
    <property type="match status" value="1"/>
</dbReference>
<evidence type="ECO:0000313" key="3">
    <source>
        <dbReference type="Proteomes" id="UP000308901"/>
    </source>
</evidence>
<keyword evidence="3" id="KW-1185">Reference proteome</keyword>
<comment type="caution">
    <text evidence="2">The sequence shown here is derived from an EMBL/GenBank/DDBJ whole genome shotgun (WGS) entry which is preliminary data.</text>
</comment>